<keyword evidence="3" id="KW-1185">Reference proteome</keyword>
<feature type="compositionally biased region" description="Polar residues" evidence="1">
    <location>
        <begin position="67"/>
        <end position="79"/>
    </location>
</feature>
<comment type="caution">
    <text evidence="2">The sequence shown here is derived from an EMBL/GenBank/DDBJ whole genome shotgun (WGS) entry which is preliminary data.</text>
</comment>
<name>A0ABV0UV02_9TELE</name>
<feature type="region of interest" description="Disordered" evidence="1">
    <location>
        <begin position="59"/>
        <end position="89"/>
    </location>
</feature>
<evidence type="ECO:0000313" key="3">
    <source>
        <dbReference type="Proteomes" id="UP001482620"/>
    </source>
</evidence>
<protein>
    <submittedName>
        <fullName evidence="2">Uncharacterized protein</fullName>
    </submittedName>
</protein>
<accession>A0ABV0UV02</accession>
<organism evidence="2 3">
    <name type="scientific">Ilyodon furcidens</name>
    <name type="common">goldbreast splitfin</name>
    <dbReference type="NCBI Taxonomy" id="33524"/>
    <lineage>
        <taxon>Eukaryota</taxon>
        <taxon>Metazoa</taxon>
        <taxon>Chordata</taxon>
        <taxon>Craniata</taxon>
        <taxon>Vertebrata</taxon>
        <taxon>Euteleostomi</taxon>
        <taxon>Actinopterygii</taxon>
        <taxon>Neopterygii</taxon>
        <taxon>Teleostei</taxon>
        <taxon>Neoteleostei</taxon>
        <taxon>Acanthomorphata</taxon>
        <taxon>Ovalentaria</taxon>
        <taxon>Atherinomorphae</taxon>
        <taxon>Cyprinodontiformes</taxon>
        <taxon>Goodeidae</taxon>
        <taxon>Ilyodon</taxon>
    </lineage>
</organism>
<dbReference type="EMBL" id="JAHRIQ010082428">
    <property type="protein sequence ID" value="MEQ2248046.1"/>
    <property type="molecule type" value="Genomic_DNA"/>
</dbReference>
<dbReference type="Proteomes" id="UP001482620">
    <property type="component" value="Unassembled WGS sequence"/>
</dbReference>
<evidence type="ECO:0000313" key="2">
    <source>
        <dbReference type="EMBL" id="MEQ2248046.1"/>
    </source>
</evidence>
<evidence type="ECO:0000256" key="1">
    <source>
        <dbReference type="SAM" id="MobiDB-lite"/>
    </source>
</evidence>
<proteinExistence type="predicted"/>
<reference evidence="2 3" key="1">
    <citation type="submission" date="2021-06" db="EMBL/GenBank/DDBJ databases">
        <authorList>
            <person name="Palmer J.M."/>
        </authorList>
    </citation>
    <scope>NUCLEOTIDE SEQUENCE [LARGE SCALE GENOMIC DNA]</scope>
    <source>
        <strain evidence="3">if_2019</strain>
        <tissue evidence="2">Muscle</tissue>
    </source>
</reference>
<sequence>MIRKISGKAEDGGKRTAGRKPWSLLWQSGLYFMEMQRRCGDTAAFVLICNPMLEPSELKVPRKTEHSQQTQTAKPQMSSVLHPGDPSRV</sequence>
<gene>
    <name evidence="2" type="ORF">ILYODFUR_015264</name>
</gene>